<sequence length="107" mass="11444">MTSPPVSLAPPSLLSSDKSGDEDDIETFAHGSVPAHAADVTEASGNIKEASRVVENTGIRLRLRIRSNGRRIAVCAQTSKEASFFFREGAKIINTHVGIVQLCFFGS</sequence>
<feature type="compositionally biased region" description="Low complexity" evidence="1">
    <location>
        <begin position="1"/>
        <end position="16"/>
    </location>
</feature>
<comment type="caution">
    <text evidence="2">The sequence shown here is derived from an EMBL/GenBank/DDBJ whole genome shotgun (WGS) entry which is preliminary data.</text>
</comment>
<accession>A0A8T1G9W4</accession>
<name>A0A8T1G9W4_9STRA</name>
<reference evidence="2" key="1">
    <citation type="submission" date="2018-10" db="EMBL/GenBank/DDBJ databases">
        <title>Effector identification in a new, highly contiguous assembly of the strawberry crown rot pathogen Phytophthora cactorum.</title>
        <authorList>
            <person name="Armitage A.D."/>
            <person name="Nellist C.F."/>
            <person name="Bates H."/>
            <person name="Vickerstaff R.J."/>
            <person name="Harrison R.J."/>
        </authorList>
    </citation>
    <scope>NUCLEOTIDE SEQUENCE</scope>
    <source>
        <strain evidence="2">P415</strain>
    </source>
</reference>
<organism evidence="2 3">
    <name type="scientific">Phytophthora cactorum</name>
    <dbReference type="NCBI Taxonomy" id="29920"/>
    <lineage>
        <taxon>Eukaryota</taxon>
        <taxon>Sar</taxon>
        <taxon>Stramenopiles</taxon>
        <taxon>Oomycota</taxon>
        <taxon>Peronosporomycetes</taxon>
        <taxon>Peronosporales</taxon>
        <taxon>Peronosporaceae</taxon>
        <taxon>Phytophthora</taxon>
    </lineage>
</organism>
<dbReference type="AlphaFoldDB" id="A0A8T1G9W4"/>
<dbReference type="Proteomes" id="UP000697107">
    <property type="component" value="Unassembled WGS sequence"/>
</dbReference>
<evidence type="ECO:0000256" key="1">
    <source>
        <dbReference type="SAM" id="MobiDB-lite"/>
    </source>
</evidence>
<evidence type="ECO:0000313" key="3">
    <source>
        <dbReference type="Proteomes" id="UP000697107"/>
    </source>
</evidence>
<evidence type="ECO:0000313" key="2">
    <source>
        <dbReference type="EMBL" id="KAG2987456.1"/>
    </source>
</evidence>
<proteinExistence type="predicted"/>
<protein>
    <submittedName>
        <fullName evidence="2">Uncharacterized protein</fullName>
    </submittedName>
</protein>
<feature type="region of interest" description="Disordered" evidence="1">
    <location>
        <begin position="1"/>
        <end position="26"/>
    </location>
</feature>
<dbReference type="EMBL" id="RCML01000171">
    <property type="protein sequence ID" value="KAG2987456.1"/>
    <property type="molecule type" value="Genomic_DNA"/>
</dbReference>
<gene>
    <name evidence="2" type="ORF">PC118_g7257</name>
</gene>